<evidence type="ECO:0000313" key="1">
    <source>
        <dbReference type="EMBL" id="SVD42922.1"/>
    </source>
</evidence>
<organism evidence="1">
    <name type="scientific">marine metagenome</name>
    <dbReference type="NCBI Taxonomy" id="408172"/>
    <lineage>
        <taxon>unclassified sequences</taxon>
        <taxon>metagenomes</taxon>
        <taxon>ecological metagenomes</taxon>
    </lineage>
</organism>
<dbReference type="AlphaFoldDB" id="A0A382V8T2"/>
<dbReference type="PANTHER" id="PTHR12149:SF8">
    <property type="entry name" value="PROTEIN-RIBULOSAMINE 3-KINASE"/>
    <property type="match status" value="1"/>
</dbReference>
<dbReference type="InterPro" id="IPR011009">
    <property type="entry name" value="Kinase-like_dom_sf"/>
</dbReference>
<sequence>MDVNEVVEALALRTGRGYGENPVAIGGGSVGFAFRFDVDNEPVFVKIGQAEQLVMFEAEAEGLKALSEASALKVPDVLDCGAAGKWSYLAMDWLELGPKSSRAEQSLGRGLALQHRVLGEHFGWHRHNTVGVTHQPNNPTEDWLAFLRDRRIGFQVKLAASNNLPAEDLKKISALLGSLEPYFYDYQPAPSLLHGDLWAGNWGTT</sequence>
<dbReference type="Gene3D" id="3.30.200.20">
    <property type="entry name" value="Phosphorylase Kinase, domain 1"/>
    <property type="match status" value="1"/>
</dbReference>
<name>A0A382V8T2_9ZZZZ</name>
<reference evidence="1" key="1">
    <citation type="submission" date="2018-05" db="EMBL/GenBank/DDBJ databases">
        <authorList>
            <person name="Lanie J.A."/>
            <person name="Ng W.-L."/>
            <person name="Kazmierczak K.M."/>
            <person name="Andrzejewski T.M."/>
            <person name="Davidsen T.M."/>
            <person name="Wayne K.J."/>
            <person name="Tettelin H."/>
            <person name="Glass J.I."/>
            <person name="Rusch D."/>
            <person name="Podicherti R."/>
            <person name="Tsui H.-C.T."/>
            <person name="Winkler M.E."/>
        </authorList>
    </citation>
    <scope>NUCLEOTIDE SEQUENCE</scope>
</reference>
<dbReference type="EMBL" id="UINC01150071">
    <property type="protein sequence ID" value="SVD42922.1"/>
    <property type="molecule type" value="Genomic_DNA"/>
</dbReference>
<dbReference type="PANTHER" id="PTHR12149">
    <property type="entry name" value="FRUCTOSAMINE 3 KINASE-RELATED PROTEIN"/>
    <property type="match status" value="1"/>
</dbReference>
<accession>A0A382V8T2</accession>
<dbReference type="Gene3D" id="3.90.1200.10">
    <property type="match status" value="1"/>
</dbReference>
<dbReference type="SUPFAM" id="SSF56112">
    <property type="entry name" value="Protein kinase-like (PK-like)"/>
    <property type="match status" value="1"/>
</dbReference>
<gene>
    <name evidence="1" type="ORF">METZ01_LOCUS395776</name>
</gene>
<dbReference type="Pfam" id="PF03881">
    <property type="entry name" value="Fructosamin_kin"/>
    <property type="match status" value="1"/>
</dbReference>
<feature type="non-terminal residue" evidence="1">
    <location>
        <position position="205"/>
    </location>
</feature>
<protein>
    <recommendedName>
        <fullName evidence="2">Aminoglycoside phosphotransferase domain-containing protein</fullName>
    </recommendedName>
</protein>
<evidence type="ECO:0008006" key="2">
    <source>
        <dbReference type="Google" id="ProtNLM"/>
    </source>
</evidence>
<proteinExistence type="predicted"/>
<dbReference type="InterPro" id="IPR016477">
    <property type="entry name" value="Fructo-/Ketosamine-3-kinase"/>
</dbReference>